<dbReference type="EMBL" id="JAAQHG020000002">
    <property type="protein sequence ID" value="KAL1590407.1"/>
    <property type="molecule type" value="Genomic_DNA"/>
</dbReference>
<evidence type="ECO:0008006" key="3">
    <source>
        <dbReference type="Google" id="ProtNLM"/>
    </source>
</evidence>
<evidence type="ECO:0000313" key="1">
    <source>
        <dbReference type="EMBL" id="KAL1590407.1"/>
    </source>
</evidence>
<dbReference type="GO" id="GO:0031624">
    <property type="term" value="F:ubiquitin conjugating enzyme binding"/>
    <property type="evidence" value="ECO:0007669"/>
    <property type="project" value="TreeGrafter"/>
</dbReference>
<keyword evidence="2" id="KW-1185">Reference proteome</keyword>
<dbReference type="GO" id="GO:0000151">
    <property type="term" value="C:ubiquitin ligase complex"/>
    <property type="evidence" value="ECO:0007669"/>
    <property type="project" value="TreeGrafter"/>
</dbReference>
<comment type="caution">
    <text evidence="1">The sequence shown here is derived from an EMBL/GenBank/DDBJ whole genome shotgun (WGS) entry which is preliminary data.</text>
</comment>
<name>A0AB34L2P1_9PEZI</name>
<protein>
    <recommendedName>
        <fullName evidence="3">Ubiquitin-conjugating enzyme E2C-binding protein</fullName>
    </recommendedName>
</protein>
<dbReference type="GO" id="GO:0005634">
    <property type="term" value="C:nucleus"/>
    <property type="evidence" value="ECO:0007669"/>
    <property type="project" value="TreeGrafter"/>
</dbReference>
<dbReference type="Proteomes" id="UP000803884">
    <property type="component" value="Unassembled WGS sequence"/>
</dbReference>
<dbReference type="GO" id="GO:0006513">
    <property type="term" value="P:protein monoubiquitination"/>
    <property type="evidence" value="ECO:0007669"/>
    <property type="project" value="TreeGrafter"/>
</dbReference>
<dbReference type="Pfam" id="PF09814">
    <property type="entry name" value="HECT_2"/>
    <property type="match status" value="1"/>
</dbReference>
<dbReference type="GO" id="GO:0005829">
    <property type="term" value="C:cytosol"/>
    <property type="evidence" value="ECO:0007669"/>
    <property type="project" value="TreeGrafter"/>
</dbReference>
<dbReference type="PANTHER" id="PTHR31531">
    <property type="entry name" value="E3 UBIQUITIN-PROTEIN LIGASE E3D FAMILY MEMBER"/>
    <property type="match status" value="1"/>
</dbReference>
<dbReference type="RefSeq" id="XP_069233512.1">
    <property type="nucleotide sequence ID" value="XM_069369537.1"/>
</dbReference>
<evidence type="ECO:0000313" key="2">
    <source>
        <dbReference type="Proteomes" id="UP000803884"/>
    </source>
</evidence>
<dbReference type="GO" id="GO:0030332">
    <property type="term" value="F:cyclin binding"/>
    <property type="evidence" value="ECO:0007669"/>
    <property type="project" value="TreeGrafter"/>
</dbReference>
<reference evidence="1 2" key="1">
    <citation type="journal article" date="2020" name="Microbiol. Resour. Announc.">
        <title>Draft Genome Sequence of a Cladosporium Species Isolated from the Mesophotic Ascidian Didemnum maculosum.</title>
        <authorList>
            <person name="Gioti A."/>
            <person name="Siaperas R."/>
            <person name="Nikolaivits E."/>
            <person name="Le Goff G."/>
            <person name="Ouazzani J."/>
            <person name="Kotoulas G."/>
            <person name="Topakas E."/>
        </authorList>
    </citation>
    <scope>NUCLEOTIDE SEQUENCE [LARGE SCALE GENOMIC DNA]</scope>
    <source>
        <strain evidence="1 2">TM138-S3</strain>
    </source>
</reference>
<dbReference type="GO" id="GO:0061630">
    <property type="term" value="F:ubiquitin protein ligase activity"/>
    <property type="evidence" value="ECO:0007669"/>
    <property type="project" value="TreeGrafter"/>
</dbReference>
<dbReference type="GO" id="GO:0000209">
    <property type="term" value="P:protein polyubiquitination"/>
    <property type="evidence" value="ECO:0007669"/>
    <property type="project" value="TreeGrafter"/>
</dbReference>
<dbReference type="GO" id="GO:0043161">
    <property type="term" value="P:proteasome-mediated ubiquitin-dependent protein catabolic process"/>
    <property type="evidence" value="ECO:0007669"/>
    <property type="project" value="TreeGrafter"/>
</dbReference>
<dbReference type="GO" id="GO:0051865">
    <property type="term" value="P:protein autoubiquitination"/>
    <property type="evidence" value="ECO:0007669"/>
    <property type="project" value="TreeGrafter"/>
</dbReference>
<accession>A0AB34L2P1</accession>
<proteinExistence type="predicted"/>
<organism evidence="1 2">
    <name type="scientific">Cladosporium halotolerans</name>
    <dbReference type="NCBI Taxonomy" id="1052096"/>
    <lineage>
        <taxon>Eukaryota</taxon>
        <taxon>Fungi</taxon>
        <taxon>Dikarya</taxon>
        <taxon>Ascomycota</taxon>
        <taxon>Pezizomycotina</taxon>
        <taxon>Dothideomycetes</taxon>
        <taxon>Dothideomycetidae</taxon>
        <taxon>Cladosporiales</taxon>
        <taxon>Cladosporiaceae</taxon>
        <taxon>Cladosporium</taxon>
    </lineage>
</organism>
<dbReference type="AlphaFoldDB" id="A0AB34L2P1"/>
<dbReference type="PANTHER" id="PTHR31531:SF2">
    <property type="entry name" value="E3 UBIQUITIN-PROTEIN LIGASE E3D"/>
    <property type="match status" value="1"/>
</dbReference>
<dbReference type="InterPro" id="IPR019193">
    <property type="entry name" value="UBQ-conj_enz_E2-bd_prot"/>
</dbReference>
<gene>
    <name evidence="1" type="ORF">WHR41_00931</name>
</gene>
<sequence>MAAHLYSEHLVNIRSLTIQAILSSFVNEDTRIWLSGDGGDFSLSHESVTTTIKLPVAVPDHARGNLVLPARPSKDLSFRLRIDETANLAGRALGGTTRAVEGHQGTGEKRQVGETTTIVPWTSRTLSNQIALHCNKCNGTIMHPGTIQQWKDLPSESWAEMMEFWHCHKPAEPADGTHQTAKKGYAAGSTLTIASTIGLINATSFILATDDCTNVQMVDAAQANDTTAQNALVCSSCNTPLGTLDSVTNSYKLSKLALSVSHGAERLQSFSVTKWLSCHLLSAMDDQGLRRFIVTSKTGTHKALLLWLFTPDLGIASSASPENRPLRVTKVLWKQAPAEAQEARLDAHSLSQGEIEMPGFELDALRRSLEDTAALLPEQARLFQDWKVALLERFTEEDDLSI</sequence>
<dbReference type="GeneID" id="96002375"/>